<keyword evidence="1" id="KW-0175">Coiled coil</keyword>
<proteinExistence type="predicted"/>
<name>A0A0P9GNH6_9BACL</name>
<dbReference type="EMBL" id="LJCO01000085">
    <property type="protein sequence ID" value="KPV42024.1"/>
    <property type="molecule type" value="Genomic_DNA"/>
</dbReference>
<keyword evidence="2" id="KW-0812">Transmembrane</keyword>
<protein>
    <submittedName>
        <fullName evidence="3">Uncharacterized protein</fullName>
    </submittedName>
</protein>
<comment type="caution">
    <text evidence="3">The sequence shown here is derived from an EMBL/GenBank/DDBJ whole genome shotgun (WGS) entry which is preliminary data.</text>
</comment>
<dbReference type="AlphaFoldDB" id="A0A0P9GNH6"/>
<evidence type="ECO:0000313" key="3">
    <source>
        <dbReference type="EMBL" id="KPV42024.1"/>
    </source>
</evidence>
<reference evidence="3 4" key="1">
    <citation type="submission" date="2015-09" db="EMBL/GenBank/DDBJ databases">
        <title>Draft genome sequence of Alicyclobacillus ferrooxydans DSM 22381.</title>
        <authorList>
            <person name="Hemp J."/>
        </authorList>
    </citation>
    <scope>NUCLEOTIDE SEQUENCE [LARGE SCALE GENOMIC DNA]</scope>
    <source>
        <strain evidence="3 4">TC-34</strain>
    </source>
</reference>
<evidence type="ECO:0000256" key="1">
    <source>
        <dbReference type="SAM" id="Coils"/>
    </source>
</evidence>
<accession>A0A0P9GNH6</accession>
<sequence length="867" mass="93198">MNVWDLIVKIAGDGQSLRDDIDQDKAKVDELDQKLAGVRDKDVSLKVSTQSAKDHIDQLKKDMDELRHKSLQIFVRDQEAEDKLYTFNAHLQELQDKILNLNVNDRDAKDKLDTIRLESEDLKNELEHMLVGLEDTEAIAKIDDLILRLDTIHDQTVTITARLDDTEAKPKFDALLLKEQELRRVLMQVDFEDADVVLKVKELQLELDRIHKTVLTVDLRDEDAILKLDELDLKLDGVKRRIDGINATSVGTKGKFSLGTLLGSLFPVASPLAADAGGGMLGLLSAAAPGMAGGAGYAAVAGSTLMPVFTAEASLKTAQAQYQATLRNPAATNAQKLQALQAVHQSTANLDGGQMQALGQVQQFGTFMKGFDQSFQPQVLQSFTSVLQLLQNVLKDLAPAIHGFASGLNELLSGANKALGSPVWKSFFSYLGSNAKASILAFGTGLGNIATGFASLLMAFNPLARSMDAGWTKMTASFANWAANVVKTKGFQQFLDYVKQTGPQVLSLIGNLGSIVVKLFEAMAPAGQNLLTMVTGLASLANTLLKVNPLIGQIVVGVIQMVAFKSVLGWVSGVGGGFTKLGKTLTSTTGFVAKLVKVFPGLEGAMKLVGSGAGFLGKAFTLLGGPWGLLIAAIIAGALLIIGHWKQISSEAKTLWHDVSGFFSKLGQDIEHIWGGVLKWLDGLWLKISAFFKKWGPDILIALAPFIGIPLTIYQRWGQITAWFTKLWDSVVGGVKTFASNILNNMDQIGNNISNYFAKLGQEALTWGENVVHMVANGIMSGIHWVTNAVSSVANSISSLFGVHSSQTLAVSPSVSAMVTGSGSTASASHSTLTVTHQGSVTVGGLTPRAVQQVNQQLNTQLLRKMR</sequence>
<organism evidence="3 4">
    <name type="scientific">Alicyclobacillus ferrooxydans</name>
    <dbReference type="NCBI Taxonomy" id="471514"/>
    <lineage>
        <taxon>Bacteria</taxon>
        <taxon>Bacillati</taxon>
        <taxon>Bacillota</taxon>
        <taxon>Bacilli</taxon>
        <taxon>Bacillales</taxon>
        <taxon>Alicyclobacillaceae</taxon>
        <taxon>Alicyclobacillus</taxon>
    </lineage>
</organism>
<dbReference type="PATRIC" id="fig|471514.4.peg.1072"/>
<evidence type="ECO:0000313" key="4">
    <source>
        <dbReference type="Proteomes" id="UP000050482"/>
    </source>
</evidence>
<evidence type="ECO:0000256" key="2">
    <source>
        <dbReference type="SAM" id="Phobius"/>
    </source>
</evidence>
<gene>
    <name evidence="3" type="ORF">AN477_19845</name>
</gene>
<dbReference type="OrthoDB" id="2157658at2"/>
<dbReference type="Proteomes" id="UP000050482">
    <property type="component" value="Unassembled WGS sequence"/>
</dbReference>
<feature type="transmembrane region" description="Helical" evidence="2">
    <location>
        <begin position="627"/>
        <end position="645"/>
    </location>
</feature>
<dbReference type="STRING" id="471514.AN477_19845"/>
<dbReference type="RefSeq" id="WP_054970931.1">
    <property type="nucleotide sequence ID" value="NZ_LJCO01000085.1"/>
</dbReference>
<keyword evidence="2" id="KW-0472">Membrane</keyword>
<feature type="coiled-coil region" evidence="1">
    <location>
        <begin position="14"/>
        <end position="125"/>
    </location>
</feature>
<keyword evidence="4" id="KW-1185">Reference proteome</keyword>
<keyword evidence="2" id="KW-1133">Transmembrane helix</keyword>